<dbReference type="SMART" id="SM00382">
    <property type="entry name" value="AAA"/>
    <property type="match status" value="1"/>
</dbReference>
<dbReference type="Pfam" id="PF00005">
    <property type="entry name" value="ABC_tran"/>
    <property type="match status" value="1"/>
</dbReference>
<dbReference type="InterPro" id="IPR015854">
    <property type="entry name" value="ABC_transpr_LolD-like"/>
</dbReference>
<dbReference type="PROSITE" id="PS50893">
    <property type="entry name" value="ABC_TRANSPORTER_2"/>
    <property type="match status" value="1"/>
</dbReference>
<dbReference type="PANTHER" id="PTHR24220">
    <property type="entry name" value="IMPORT ATP-BINDING PROTEIN"/>
    <property type="match status" value="1"/>
</dbReference>
<dbReference type="GO" id="GO:0016887">
    <property type="term" value="F:ATP hydrolysis activity"/>
    <property type="evidence" value="ECO:0007669"/>
    <property type="project" value="InterPro"/>
</dbReference>
<reference evidence="6" key="1">
    <citation type="journal article" date="2020" name="mSystems">
        <title>Genome- and Community-Level Interaction Insights into Carbon Utilization and Element Cycling Functions of Hydrothermarchaeota in Hydrothermal Sediment.</title>
        <authorList>
            <person name="Zhou Z."/>
            <person name="Liu Y."/>
            <person name="Xu W."/>
            <person name="Pan J."/>
            <person name="Luo Z.H."/>
            <person name="Li M."/>
        </authorList>
    </citation>
    <scope>NUCLEOTIDE SEQUENCE [LARGE SCALE GENOMIC DNA]</scope>
    <source>
        <strain evidence="6">HyVt-96</strain>
    </source>
</reference>
<evidence type="ECO:0000259" key="5">
    <source>
        <dbReference type="PROSITE" id="PS50893"/>
    </source>
</evidence>
<dbReference type="PANTHER" id="PTHR24220:SF689">
    <property type="entry name" value="LIPOPROTEIN-RELEASING SYSTEM ATP-BINDING PROTEIN LOLD"/>
    <property type="match status" value="1"/>
</dbReference>
<dbReference type="CDD" id="cd03255">
    <property type="entry name" value="ABC_MJ0796_LolCDE_FtsE"/>
    <property type="match status" value="1"/>
</dbReference>
<organism evidence="6">
    <name type="scientific">candidate division WOR-3 bacterium</name>
    <dbReference type="NCBI Taxonomy" id="2052148"/>
    <lineage>
        <taxon>Bacteria</taxon>
        <taxon>Bacteria division WOR-3</taxon>
    </lineage>
</organism>
<dbReference type="Proteomes" id="UP000886050">
    <property type="component" value="Unassembled WGS sequence"/>
</dbReference>
<dbReference type="InterPro" id="IPR017911">
    <property type="entry name" value="MacB-like_ATP-bd"/>
</dbReference>
<dbReference type="EMBL" id="DRTX01000110">
    <property type="protein sequence ID" value="HHF53136.1"/>
    <property type="molecule type" value="Genomic_DNA"/>
</dbReference>
<dbReference type="GO" id="GO:0022857">
    <property type="term" value="F:transmembrane transporter activity"/>
    <property type="evidence" value="ECO:0007669"/>
    <property type="project" value="UniProtKB-ARBA"/>
</dbReference>
<dbReference type="GO" id="GO:0098796">
    <property type="term" value="C:membrane protein complex"/>
    <property type="evidence" value="ECO:0007669"/>
    <property type="project" value="UniProtKB-ARBA"/>
</dbReference>
<gene>
    <name evidence="6" type="ORF">ENL43_02075</name>
</gene>
<name>A0A7V5HPZ8_UNCW3</name>
<dbReference type="PROSITE" id="PS00211">
    <property type="entry name" value="ABC_TRANSPORTER_1"/>
    <property type="match status" value="1"/>
</dbReference>
<dbReference type="FunFam" id="3.40.50.300:FF:000032">
    <property type="entry name" value="Export ABC transporter ATP-binding protein"/>
    <property type="match status" value="1"/>
</dbReference>
<accession>A0A7V5HPZ8</accession>
<evidence type="ECO:0000256" key="3">
    <source>
        <dbReference type="ARBA" id="ARBA00022741"/>
    </source>
</evidence>
<evidence type="ECO:0000313" key="6">
    <source>
        <dbReference type="EMBL" id="HHF53136.1"/>
    </source>
</evidence>
<dbReference type="InterPro" id="IPR017871">
    <property type="entry name" value="ABC_transporter-like_CS"/>
</dbReference>
<dbReference type="Gene3D" id="3.40.50.300">
    <property type="entry name" value="P-loop containing nucleotide triphosphate hydrolases"/>
    <property type="match status" value="1"/>
</dbReference>
<protein>
    <submittedName>
        <fullName evidence="6">ABC transporter ATP-binding protein</fullName>
    </submittedName>
</protein>
<keyword evidence="4 6" id="KW-0067">ATP-binding</keyword>
<dbReference type="SUPFAM" id="SSF52540">
    <property type="entry name" value="P-loop containing nucleoside triphosphate hydrolases"/>
    <property type="match status" value="1"/>
</dbReference>
<proteinExistence type="inferred from homology"/>
<dbReference type="InterPro" id="IPR027417">
    <property type="entry name" value="P-loop_NTPase"/>
</dbReference>
<sequence length="227" mass="25614">MNKAIVANGIWKSYKTEVEVIEVIKGLDLEVNVGERVIIMGPSGSGKSTLLHLLGTIDIPDKGELYILDLKVNGAKDDELSRFRARHIGFVFQFHHLFSDFTALQNVMIPLILNRFSAREAEERAYEVLKEVGLEGKEYKRPQELSGGEQQRVAIARALATRPSLLLLDEPTGNLDAKNALKLMELIEKVSREKEITTIMVSHNQSLSTYFDTAYLLDNGRLKRYEP</sequence>
<keyword evidence="3" id="KW-0547">Nucleotide-binding</keyword>
<keyword evidence="2" id="KW-0813">Transport</keyword>
<evidence type="ECO:0000256" key="1">
    <source>
        <dbReference type="ARBA" id="ARBA00005417"/>
    </source>
</evidence>
<evidence type="ECO:0000256" key="4">
    <source>
        <dbReference type="ARBA" id="ARBA00022840"/>
    </source>
</evidence>
<dbReference type="GO" id="GO:0005886">
    <property type="term" value="C:plasma membrane"/>
    <property type="evidence" value="ECO:0007669"/>
    <property type="project" value="TreeGrafter"/>
</dbReference>
<evidence type="ECO:0000256" key="2">
    <source>
        <dbReference type="ARBA" id="ARBA00022448"/>
    </source>
</evidence>
<dbReference type="InterPro" id="IPR003439">
    <property type="entry name" value="ABC_transporter-like_ATP-bd"/>
</dbReference>
<feature type="domain" description="ABC transporter" evidence="5">
    <location>
        <begin position="5"/>
        <end position="227"/>
    </location>
</feature>
<comment type="similarity">
    <text evidence="1">Belongs to the ABC transporter superfamily.</text>
</comment>
<dbReference type="InterPro" id="IPR003593">
    <property type="entry name" value="AAA+_ATPase"/>
</dbReference>
<dbReference type="AlphaFoldDB" id="A0A7V5HPZ8"/>
<comment type="caution">
    <text evidence="6">The sequence shown here is derived from an EMBL/GenBank/DDBJ whole genome shotgun (WGS) entry which is preliminary data.</text>
</comment>
<dbReference type="GO" id="GO:0005524">
    <property type="term" value="F:ATP binding"/>
    <property type="evidence" value="ECO:0007669"/>
    <property type="project" value="UniProtKB-KW"/>
</dbReference>